<sequence length="111" mass="13457">MLWLPKVAKDKVKMKKEFVQFRCSVYEKKLLKVKARKSGLSISEYCRRAAFEDRIVERMTDEQIEAYKLLVKYQRNFKLITNMFRKRNPRLAEETAQLAKEIRQHLLSFRK</sequence>
<dbReference type="EMBL" id="JAZDDG010000002">
    <property type="protein sequence ID" value="MEE1975285.1"/>
    <property type="molecule type" value="Genomic_DNA"/>
</dbReference>
<dbReference type="InterPro" id="IPR053842">
    <property type="entry name" value="NikA-like"/>
</dbReference>
<dbReference type="InterPro" id="IPR049793">
    <property type="entry name" value="MbpA-like"/>
</dbReference>
<dbReference type="Pfam" id="PF21983">
    <property type="entry name" value="NikA-like"/>
    <property type="match status" value="1"/>
</dbReference>
<accession>A0ABU7IQX6</accession>
<evidence type="ECO:0000313" key="1">
    <source>
        <dbReference type="EMBL" id="MEE1975285.1"/>
    </source>
</evidence>
<reference evidence="1 2" key="1">
    <citation type="submission" date="2024-01" db="EMBL/GenBank/DDBJ databases">
        <title>Maribacter spp. originated from different algae showed divergent polysaccharides utilization ability.</title>
        <authorList>
            <person name="Wang H."/>
            <person name="Wu Y."/>
        </authorList>
    </citation>
    <scope>NUCLEOTIDE SEQUENCE [LARGE SCALE GENOMIC DNA]</scope>
    <source>
        <strain evidence="1 2">PR1</strain>
    </source>
</reference>
<name>A0ABU7IQX6_9FLAO</name>
<keyword evidence="2" id="KW-1185">Reference proteome</keyword>
<dbReference type="Proteomes" id="UP001356308">
    <property type="component" value="Unassembled WGS sequence"/>
</dbReference>
<proteinExistence type="predicted"/>
<organism evidence="1 2">
    <name type="scientific">Maribacter cobaltidurans</name>
    <dbReference type="NCBI Taxonomy" id="1178778"/>
    <lineage>
        <taxon>Bacteria</taxon>
        <taxon>Pseudomonadati</taxon>
        <taxon>Bacteroidota</taxon>
        <taxon>Flavobacteriia</taxon>
        <taxon>Flavobacteriales</taxon>
        <taxon>Flavobacteriaceae</taxon>
        <taxon>Maribacter</taxon>
    </lineage>
</organism>
<dbReference type="NCBIfam" id="NF041418">
    <property type="entry name" value="MbpA"/>
    <property type="match status" value="1"/>
</dbReference>
<gene>
    <name evidence="1" type="primary">mbpA</name>
    <name evidence="1" type="ORF">V1I91_04355</name>
</gene>
<comment type="caution">
    <text evidence="1">The sequence shown here is derived from an EMBL/GenBank/DDBJ whole genome shotgun (WGS) entry which is preliminary data.</text>
</comment>
<dbReference type="RefSeq" id="WP_272650113.1">
    <property type="nucleotide sequence ID" value="NZ_JAZDDG010000002.1"/>
</dbReference>
<evidence type="ECO:0000313" key="2">
    <source>
        <dbReference type="Proteomes" id="UP001356308"/>
    </source>
</evidence>
<protein>
    <submittedName>
        <fullName evidence="1">Mobilization protein MbpA</fullName>
    </submittedName>
</protein>